<dbReference type="Proteomes" id="UP000283701">
    <property type="component" value="Unassembled WGS sequence"/>
</dbReference>
<feature type="signal peptide" evidence="1">
    <location>
        <begin position="1"/>
        <end position="23"/>
    </location>
</feature>
<proteinExistence type="predicted"/>
<dbReference type="SUPFAM" id="SSF63825">
    <property type="entry name" value="YWTD domain"/>
    <property type="match status" value="1"/>
</dbReference>
<reference evidence="2 3" key="1">
    <citation type="submission" date="2018-08" db="EMBL/GenBank/DDBJ databases">
        <title>A genome reference for cultivated species of the human gut microbiota.</title>
        <authorList>
            <person name="Zou Y."/>
            <person name="Xue W."/>
            <person name="Luo G."/>
        </authorList>
    </citation>
    <scope>NUCLEOTIDE SEQUENCE [LARGE SCALE GENOMIC DNA]</scope>
    <source>
        <strain evidence="2 3">AM23-23AC</strain>
    </source>
</reference>
<evidence type="ECO:0000313" key="2">
    <source>
        <dbReference type="EMBL" id="RHF86692.1"/>
    </source>
</evidence>
<protein>
    <recommendedName>
        <fullName evidence="4">DUF5050 domain-containing protein</fullName>
    </recommendedName>
</protein>
<comment type="caution">
    <text evidence="2">The sequence shown here is derived from an EMBL/GenBank/DDBJ whole genome shotgun (WGS) entry which is preliminary data.</text>
</comment>
<gene>
    <name evidence="2" type="ORF">DW654_03740</name>
</gene>
<name>A0A414R0Y5_9FIRM</name>
<sequence>MKKISMYFLFVCLLLTGCSSSKTELPVENTEENQARLEINKIQLPLEPDCSVGSYFVDGDMVYYSINMPVGDYGANPDIKFDDSMETEIRSFDTQSATEKLLYKYHAGYQVDVNDMGICNEKLYWLDSAGTEDEWFRVVAISPDESEDVEILFTSKDISESCTMITPETDGENIYFYAEDDGTVSICEYAQGELKTVQENVYVNSPYEHLSKWNDTYATASKTDDGYEIVTIDEDGNYSDHETVSDVSELQMNDDYMTYLSDPYNYRNEVNVIRKEDHGVEQIKTDRFFNYGLLGNYLIFNKSDHITAYDLLSGEETELLKAEQDSFEWMFRRGETLCTKNGNEIYVIYNETVGR</sequence>
<evidence type="ECO:0000313" key="3">
    <source>
        <dbReference type="Proteomes" id="UP000283701"/>
    </source>
</evidence>
<dbReference type="RefSeq" id="WP_118202424.1">
    <property type="nucleotide sequence ID" value="NZ_QRHP01000002.1"/>
</dbReference>
<evidence type="ECO:0008006" key="4">
    <source>
        <dbReference type="Google" id="ProtNLM"/>
    </source>
</evidence>
<organism evidence="2 3">
    <name type="scientific">Roseburia inulinivorans</name>
    <dbReference type="NCBI Taxonomy" id="360807"/>
    <lineage>
        <taxon>Bacteria</taxon>
        <taxon>Bacillati</taxon>
        <taxon>Bacillota</taxon>
        <taxon>Clostridia</taxon>
        <taxon>Lachnospirales</taxon>
        <taxon>Lachnospiraceae</taxon>
        <taxon>Roseburia</taxon>
    </lineage>
</organism>
<feature type="chain" id="PRO_5038533959" description="DUF5050 domain-containing protein" evidence="1">
    <location>
        <begin position="24"/>
        <end position="355"/>
    </location>
</feature>
<keyword evidence="1" id="KW-0732">Signal</keyword>
<evidence type="ECO:0000256" key="1">
    <source>
        <dbReference type="SAM" id="SignalP"/>
    </source>
</evidence>
<dbReference type="AlphaFoldDB" id="A0A414R0Y5"/>
<dbReference type="PROSITE" id="PS51257">
    <property type="entry name" value="PROKAR_LIPOPROTEIN"/>
    <property type="match status" value="1"/>
</dbReference>
<accession>A0A414R0Y5</accession>
<dbReference type="EMBL" id="QRHP01000002">
    <property type="protein sequence ID" value="RHF86692.1"/>
    <property type="molecule type" value="Genomic_DNA"/>
</dbReference>